<dbReference type="EMBL" id="CAJFCW020000003">
    <property type="protein sequence ID" value="CAG9101238.1"/>
    <property type="molecule type" value="Genomic_DNA"/>
</dbReference>
<comment type="caution">
    <text evidence="2">The sequence shown here is derived from an EMBL/GenBank/DDBJ whole genome shotgun (WGS) entry which is preliminary data.</text>
</comment>
<dbReference type="InterPro" id="IPR029063">
    <property type="entry name" value="SAM-dependent_MTases_sf"/>
</dbReference>
<dbReference type="InterPro" id="IPR025714">
    <property type="entry name" value="Methyltranfer_dom"/>
</dbReference>
<name>A0A811KCZ5_9BILA</name>
<dbReference type="Gene3D" id="3.40.50.150">
    <property type="entry name" value="Vaccinia Virus protein VP39"/>
    <property type="match status" value="1"/>
</dbReference>
<dbReference type="AlphaFoldDB" id="A0A811KCZ5"/>
<dbReference type="EMBL" id="CAJFDH010000003">
    <property type="protein sequence ID" value="CAD5213623.1"/>
    <property type="molecule type" value="Genomic_DNA"/>
</dbReference>
<keyword evidence="3" id="KW-1185">Reference proteome</keyword>
<dbReference type="InterPro" id="IPR052220">
    <property type="entry name" value="METTL25"/>
</dbReference>
<reference evidence="2" key="1">
    <citation type="submission" date="2020-09" db="EMBL/GenBank/DDBJ databases">
        <authorList>
            <person name="Kikuchi T."/>
        </authorList>
    </citation>
    <scope>NUCLEOTIDE SEQUENCE</scope>
    <source>
        <strain evidence="2">SH1</strain>
    </source>
</reference>
<evidence type="ECO:0000259" key="1">
    <source>
        <dbReference type="Pfam" id="PF13679"/>
    </source>
</evidence>
<dbReference type="Proteomes" id="UP000614601">
    <property type="component" value="Unassembled WGS sequence"/>
</dbReference>
<evidence type="ECO:0000313" key="3">
    <source>
        <dbReference type="Proteomes" id="UP000614601"/>
    </source>
</evidence>
<protein>
    <recommendedName>
        <fullName evidence="1">Methyltransferase domain-containing protein</fullName>
    </recommendedName>
</protein>
<dbReference type="PANTHER" id="PTHR12496">
    <property type="entry name" value="CGI-41 METHYLTRANSFERASE"/>
    <property type="match status" value="1"/>
</dbReference>
<dbReference type="OrthoDB" id="5875367at2759"/>
<dbReference type="CDD" id="cd02440">
    <property type="entry name" value="AdoMet_MTases"/>
    <property type="match status" value="1"/>
</dbReference>
<feature type="domain" description="Methyltransferase" evidence="1">
    <location>
        <begin position="22"/>
        <end position="141"/>
    </location>
</feature>
<dbReference type="SUPFAM" id="SSF53335">
    <property type="entry name" value="S-adenosyl-L-methionine-dependent methyltransferases"/>
    <property type="match status" value="1"/>
</dbReference>
<accession>A0A811KCZ5</accession>
<evidence type="ECO:0000313" key="2">
    <source>
        <dbReference type="EMBL" id="CAD5213623.1"/>
    </source>
</evidence>
<dbReference type="PANTHER" id="PTHR12496:SF0">
    <property type="entry name" value="METHYLTRANSFERASE DOMAIN-CONTAINING PROTEIN"/>
    <property type="match status" value="1"/>
</dbReference>
<proteinExistence type="predicted"/>
<organism evidence="2 3">
    <name type="scientific">Bursaphelenchus okinawaensis</name>
    <dbReference type="NCBI Taxonomy" id="465554"/>
    <lineage>
        <taxon>Eukaryota</taxon>
        <taxon>Metazoa</taxon>
        <taxon>Ecdysozoa</taxon>
        <taxon>Nematoda</taxon>
        <taxon>Chromadorea</taxon>
        <taxon>Rhabditida</taxon>
        <taxon>Tylenchina</taxon>
        <taxon>Tylenchomorpha</taxon>
        <taxon>Aphelenchoidea</taxon>
        <taxon>Aphelenchoididae</taxon>
        <taxon>Bursaphelenchus</taxon>
    </lineage>
</organism>
<sequence length="317" mass="36147">MRKLSYKKSVELDLFGQFLVEKCVENKIDRVLDVGCGLGHLLGWIGEKLPNLELVGVDCNDSFCDKGTKIYGQVKFNVLEISLENCQDFLDLLQNTGKRTALISLHGCGDLQETLIKAFLKCNISKVPLLLTIGCCYHKTKKPDNWIISDFLKNQLGYVNINGSALRMGAEMRFNDYINMSEAERAKRLNSLMIRAVTEVFYQRNDINALIEHRSRRRNLGNTISEAAEAIASRYGVEDDVKELWLKEMLAIEQEFQGERDKIQLFLDIQYSLQHVMESLILLDRAQYVEENGGTAELIPLFPTDISPRNTCLTVKR</sequence>
<dbReference type="Proteomes" id="UP000783686">
    <property type="component" value="Unassembled WGS sequence"/>
</dbReference>
<dbReference type="Pfam" id="PF13679">
    <property type="entry name" value="Methyltransf_32"/>
    <property type="match status" value="1"/>
</dbReference>
<gene>
    <name evidence="2" type="ORF">BOKJ2_LOCUS5185</name>
</gene>